<sequence length="273" mass="31465">MPVALSTMTAVAKAVKVTRIFFDKYPVTRGMGTFAVLWTSGNLLQQEIDDSRDQIDIMEAIRFGMYGSCINAPLIYKWIKTLTTIIPGNSLRQAIAKGYMDQLIFAPVNLTQFFIGMNLLEGKKLDQAVEECFEKLIPTWMVSISIWPIFQTINFTLIPEKNRVMFISLGSFLWMVFLSYMQHTDSDQLPDNLRMRRRIHYDYDYGALTEALQDALMEATPGEGFYPSQEKRQDYSKTAFCQEKNSLQTSIPKDFDFFVVKTDSQQQKNSRLK</sequence>
<comment type="similarity">
    <text evidence="2 6">Belongs to the peroxisomal membrane protein PXMP2/4 family.</text>
</comment>
<comment type="caution">
    <text evidence="7">The sequence shown here is derived from an EMBL/GenBank/DDBJ whole genome shotgun (WGS) entry which is preliminary data.</text>
</comment>
<evidence type="ECO:0000256" key="1">
    <source>
        <dbReference type="ARBA" id="ARBA00004141"/>
    </source>
</evidence>
<gene>
    <name evidence="7" type="ORF">MNOR_LOCUS5568</name>
</gene>
<dbReference type="EMBL" id="CAXKWB010002167">
    <property type="protein sequence ID" value="CAL4066321.1"/>
    <property type="molecule type" value="Genomic_DNA"/>
</dbReference>
<keyword evidence="3" id="KW-0812">Transmembrane</keyword>
<evidence type="ECO:0000256" key="2">
    <source>
        <dbReference type="ARBA" id="ARBA00006824"/>
    </source>
</evidence>
<dbReference type="InterPro" id="IPR007248">
    <property type="entry name" value="Mpv17_PMP22"/>
</dbReference>
<dbReference type="Proteomes" id="UP001497623">
    <property type="component" value="Unassembled WGS sequence"/>
</dbReference>
<dbReference type="GO" id="GO:0005739">
    <property type="term" value="C:mitochondrion"/>
    <property type="evidence" value="ECO:0007669"/>
    <property type="project" value="TreeGrafter"/>
</dbReference>
<accession>A0AAV2PZ23</accession>
<evidence type="ECO:0000313" key="8">
    <source>
        <dbReference type="Proteomes" id="UP001497623"/>
    </source>
</evidence>
<protein>
    <recommendedName>
        <fullName evidence="9">Mpv17-like protein</fullName>
    </recommendedName>
</protein>
<evidence type="ECO:0008006" key="9">
    <source>
        <dbReference type="Google" id="ProtNLM"/>
    </source>
</evidence>
<proteinExistence type="inferred from homology"/>
<evidence type="ECO:0000313" key="7">
    <source>
        <dbReference type="EMBL" id="CAL4066321.1"/>
    </source>
</evidence>
<name>A0AAV2PZ23_MEGNR</name>
<comment type="subcellular location">
    <subcellularLocation>
        <location evidence="1">Membrane</location>
        <topology evidence="1">Multi-pass membrane protein</topology>
    </subcellularLocation>
</comment>
<keyword evidence="5" id="KW-0472">Membrane</keyword>
<dbReference type="PANTHER" id="PTHR11266:SF75">
    <property type="entry name" value="IP10007P-RELATED"/>
    <property type="match status" value="1"/>
</dbReference>
<dbReference type="PANTHER" id="PTHR11266">
    <property type="entry name" value="PEROXISOMAL MEMBRANE PROTEIN 2, PXMP2 MPV17"/>
    <property type="match status" value="1"/>
</dbReference>
<dbReference type="GO" id="GO:0016020">
    <property type="term" value="C:membrane"/>
    <property type="evidence" value="ECO:0007669"/>
    <property type="project" value="UniProtKB-SubCell"/>
</dbReference>
<organism evidence="7 8">
    <name type="scientific">Meganyctiphanes norvegica</name>
    <name type="common">Northern krill</name>
    <name type="synonym">Thysanopoda norvegica</name>
    <dbReference type="NCBI Taxonomy" id="48144"/>
    <lineage>
        <taxon>Eukaryota</taxon>
        <taxon>Metazoa</taxon>
        <taxon>Ecdysozoa</taxon>
        <taxon>Arthropoda</taxon>
        <taxon>Crustacea</taxon>
        <taxon>Multicrustacea</taxon>
        <taxon>Malacostraca</taxon>
        <taxon>Eumalacostraca</taxon>
        <taxon>Eucarida</taxon>
        <taxon>Euphausiacea</taxon>
        <taxon>Euphausiidae</taxon>
        <taxon>Meganyctiphanes</taxon>
    </lineage>
</organism>
<dbReference type="AlphaFoldDB" id="A0AAV2PZ23"/>
<feature type="non-terminal residue" evidence="7">
    <location>
        <position position="273"/>
    </location>
</feature>
<evidence type="ECO:0000256" key="3">
    <source>
        <dbReference type="ARBA" id="ARBA00022692"/>
    </source>
</evidence>
<dbReference type="Pfam" id="PF04117">
    <property type="entry name" value="Mpv17_PMP22"/>
    <property type="match status" value="1"/>
</dbReference>
<evidence type="ECO:0000256" key="4">
    <source>
        <dbReference type="ARBA" id="ARBA00022989"/>
    </source>
</evidence>
<keyword evidence="8" id="KW-1185">Reference proteome</keyword>
<keyword evidence="4" id="KW-1133">Transmembrane helix</keyword>
<reference evidence="7 8" key="1">
    <citation type="submission" date="2024-05" db="EMBL/GenBank/DDBJ databases">
        <authorList>
            <person name="Wallberg A."/>
        </authorList>
    </citation>
    <scope>NUCLEOTIDE SEQUENCE [LARGE SCALE GENOMIC DNA]</scope>
</reference>
<evidence type="ECO:0000256" key="5">
    <source>
        <dbReference type="ARBA" id="ARBA00023136"/>
    </source>
</evidence>
<evidence type="ECO:0000256" key="6">
    <source>
        <dbReference type="RuleBase" id="RU363053"/>
    </source>
</evidence>